<keyword evidence="4" id="KW-1185">Reference proteome</keyword>
<dbReference type="Proteomes" id="UP000019118">
    <property type="component" value="Unassembled WGS sequence"/>
</dbReference>
<dbReference type="InterPro" id="IPR013491">
    <property type="entry name" value="Tape_meas_N"/>
</dbReference>
<reference evidence="3" key="2">
    <citation type="submission" date="2024-08" db="UniProtKB">
        <authorList>
            <consortium name="EnsemblMetazoa"/>
        </authorList>
    </citation>
    <scope>IDENTIFICATION</scope>
</reference>
<feature type="coiled-coil region" evidence="1">
    <location>
        <begin position="708"/>
        <end position="782"/>
    </location>
</feature>
<name>A0AAR5PIW9_DENPD</name>
<protein>
    <recommendedName>
        <fullName evidence="2">Tape measure protein N-terminal domain-containing protein</fullName>
    </recommendedName>
</protein>
<dbReference type="AlphaFoldDB" id="A0AAR5PIW9"/>
<dbReference type="EnsemblMetazoa" id="XM_019905430.1">
    <property type="protein sequence ID" value="XP_019760989.1"/>
    <property type="gene ID" value="LOC109538267"/>
</dbReference>
<evidence type="ECO:0000256" key="1">
    <source>
        <dbReference type="SAM" id="Coils"/>
    </source>
</evidence>
<feature type="coiled-coil region" evidence="1">
    <location>
        <begin position="122"/>
        <end position="183"/>
    </location>
</feature>
<accession>A0AAR5PIW9</accession>
<proteinExistence type="predicted"/>
<dbReference type="Pfam" id="PF20155">
    <property type="entry name" value="TMP_3"/>
    <property type="match status" value="1"/>
</dbReference>
<feature type="domain" description="Tape measure protein N-terminal" evidence="2">
    <location>
        <begin position="229"/>
        <end position="420"/>
    </location>
</feature>
<dbReference type="PANTHER" id="PTHR45615:SF80">
    <property type="entry name" value="GRIP DOMAIN-CONTAINING PROTEIN"/>
    <property type="match status" value="1"/>
</dbReference>
<keyword evidence="1" id="KW-0175">Coiled coil</keyword>
<sequence>MVQQVLSYWRVKQIVKHMLKSKENLLLSVKLQKQLRKNGVIRRERRVIVLLQCSDLQQAIKQGTASFEGEAKKTSDAVSKIVPKESLELADKLKATLNGATEAIKGAGDGAKETADNFKDFGSKAEKALEQLKADLAGAKQSLQEFSKTNASPHDIEAAKQKVDQLEQEVEQAEVAFNEFDTAVNKANTELKETSSAADKAKQGFNTAKAAVGTLAAGLAGLGLGLTVKELLQTADATQQMGERIKNATNSTEEYTMVQARLLDLANKTFRPLQEAQEVYLATAGTMKSLGYTTEQILAVTESLSLSFTHNATRADQASSAQDALAKSMAKGAVDADAWMSIITGADNVVKDMAESTGRTEEEIRQLGASGKASIKELTTALIESRDRNEELANSMENSTADAAVALRNNLTDVIAKLNEKHQISARLSEAMLTLGGDMSWLTTLFEDAIGAVEAITERYTGLESETQALKDALSSTYELFKSIISGAWELGKTIDDVLGTAFTTFASLLGSFVGDATSAGEQVSFLTRVLQGLSLVFGMVEDGIAGIKIGLNLITGAFYTLASAANSVMAAITWGDVSKQFAANADLMKDKAKQYYAEADKEAMGFKSKYVERLEEMSKTEQQKNQEKADSAKATLDKIDADETASAQNRIKAAQDYANASIAANEGVLSEQLKSELAAKGYAVAMDEAGKVTVAAMDAAGQKLTEAQQKTEAIKVATENLRIADEEYLAFQKQAAIERAALEKQIQQAKASGDLNELKQVQDKINQINTKEQELQASRNQRQTELLALNQKTANGSAAAYTRASELAQKFGVDLDKALNKVSEQFTKSGEDIDKLGMDLKELGVTGKQAGDVTYQAWLKWLETAKSQAEIDMAKAKLQEFGDQGKVSTSQVEQGLIAIKMQAQKLPDDIDPVTESFKRLGIETKENLKLAAQQALMDFINVRDSGKATAEGVQKAYEKAAQSAAASGDAGRIAAVNAMNAGRNLEVQIDETGKATVKATDKANESLDSMRQSTDRVRDGVKGIEGSVHSATRAIDGAKSSTEEWADAVNKAKGEFDKAMKQQSKSLGSLDNYDSYNKNDVISMLKSQGYDDAQAKKLAGNIWSQAMEADRDAKMASYGNSSFGGLDTVINQMFDQAAKKGITTQHGTNKINELMRSINVASTGSNLNDYAPSIPSVPSTKDYGKGGDSVNYNIQFGGQTLSLTGDASQKDVMTSLVNQLKGIAKST</sequence>
<evidence type="ECO:0000313" key="3">
    <source>
        <dbReference type="EnsemblMetazoa" id="XP_019760989.1"/>
    </source>
</evidence>
<reference evidence="4" key="1">
    <citation type="journal article" date="2013" name="Genome Biol.">
        <title>Draft genome of the mountain pine beetle, Dendroctonus ponderosae Hopkins, a major forest pest.</title>
        <authorList>
            <person name="Keeling C.I."/>
            <person name="Yuen M.M."/>
            <person name="Liao N.Y."/>
            <person name="Docking T.R."/>
            <person name="Chan S.K."/>
            <person name="Taylor G.A."/>
            <person name="Palmquist D.L."/>
            <person name="Jackman S.D."/>
            <person name="Nguyen A."/>
            <person name="Li M."/>
            <person name="Henderson H."/>
            <person name="Janes J.K."/>
            <person name="Zhao Y."/>
            <person name="Pandoh P."/>
            <person name="Moore R."/>
            <person name="Sperling F.A."/>
            <person name="Huber D.P."/>
            <person name="Birol I."/>
            <person name="Jones S.J."/>
            <person name="Bohlmann J."/>
        </authorList>
    </citation>
    <scope>NUCLEOTIDE SEQUENCE</scope>
</reference>
<evidence type="ECO:0000313" key="4">
    <source>
        <dbReference type="Proteomes" id="UP000019118"/>
    </source>
</evidence>
<organism evidence="3 4">
    <name type="scientific">Dendroctonus ponderosae</name>
    <name type="common">Mountain pine beetle</name>
    <dbReference type="NCBI Taxonomy" id="77166"/>
    <lineage>
        <taxon>Eukaryota</taxon>
        <taxon>Metazoa</taxon>
        <taxon>Ecdysozoa</taxon>
        <taxon>Arthropoda</taxon>
        <taxon>Hexapoda</taxon>
        <taxon>Insecta</taxon>
        <taxon>Pterygota</taxon>
        <taxon>Neoptera</taxon>
        <taxon>Endopterygota</taxon>
        <taxon>Coleoptera</taxon>
        <taxon>Polyphaga</taxon>
        <taxon>Cucujiformia</taxon>
        <taxon>Curculionidae</taxon>
        <taxon>Scolytinae</taxon>
        <taxon>Dendroctonus</taxon>
    </lineage>
</organism>
<dbReference type="NCBIfam" id="TIGR02675">
    <property type="entry name" value="tape_meas_nterm"/>
    <property type="match status" value="1"/>
</dbReference>
<dbReference type="PANTHER" id="PTHR45615">
    <property type="entry name" value="MYOSIN HEAVY CHAIN, NON-MUSCLE"/>
    <property type="match status" value="1"/>
</dbReference>
<evidence type="ECO:0000259" key="2">
    <source>
        <dbReference type="Pfam" id="PF20155"/>
    </source>
</evidence>